<evidence type="ECO:0000256" key="2">
    <source>
        <dbReference type="SAM" id="SignalP"/>
    </source>
</evidence>
<dbReference type="Pfam" id="PF23472">
    <property type="entry name" value="LysM2_CERK1_LYK3_4_5"/>
    <property type="match status" value="1"/>
</dbReference>
<dbReference type="GO" id="GO:0004672">
    <property type="term" value="F:protein kinase activity"/>
    <property type="evidence" value="ECO:0007669"/>
    <property type="project" value="InterPro"/>
</dbReference>
<feature type="chain" id="PRO_5043002635" evidence="2">
    <location>
        <begin position="27"/>
        <end position="616"/>
    </location>
</feature>
<dbReference type="Pfam" id="PF23473">
    <property type="entry name" value="LysM3_LYK4_5"/>
    <property type="match status" value="1"/>
</dbReference>
<organism evidence="5 6">
    <name type="scientific">Stephania cephalantha</name>
    <dbReference type="NCBI Taxonomy" id="152367"/>
    <lineage>
        <taxon>Eukaryota</taxon>
        <taxon>Viridiplantae</taxon>
        <taxon>Streptophyta</taxon>
        <taxon>Embryophyta</taxon>
        <taxon>Tracheophyta</taxon>
        <taxon>Spermatophyta</taxon>
        <taxon>Magnoliopsida</taxon>
        <taxon>Ranunculales</taxon>
        <taxon>Menispermaceae</taxon>
        <taxon>Menispermoideae</taxon>
        <taxon>Cissampelideae</taxon>
        <taxon>Stephania</taxon>
    </lineage>
</organism>
<keyword evidence="1" id="KW-0472">Membrane</keyword>
<keyword evidence="1" id="KW-0812">Transmembrane</keyword>
<dbReference type="GO" id="GO:0005524">
    <property type="term" value="F:ATP binding"/>
    <property type="evidence" value="ECO:0007669"/>
    <property type="project" value="InterPro"/>
</dbReference>
<dbReference type="InterPro" id="IPR056562">
    <property type="entry name" value="LysM2_CERK1_LYK3_4_5"/>
</dbReference>
<dbReference type="GO" id="GO:0005886">
    <property type="term" value="C:plasma membrane"/>
    <property type="evidence" value="ECO:0007669"/>
    <property type="project" value="UniProtKB-ARBA"/>
</dbReference>
<feature type="signal peptide" evidence="2">
    <location>
        <begin position="1"/>
        <end position="26"/>
    </location>
</feature>
<dbReference type="PROSITE" id="PS50011">
    <property type="entry name" value="PROTEIN_KINASE_DOM"/>
    <property type="match status" value="1"/>
</dbReference>
<reference evidence="5 6" key="1">
    <citation type="submission" date="2024-01" db="EMBL/GenBank/DDBJ databases">
        <title>Genome assemblies of Stephania.</title>
        <authorList>
            <person name="Yang L."/>
        </authorList>
    </citation>
    <scope>NUCLEOTIDE SEQUENCE [LARGE SCALE GENOMIC DNA]</scope>
    <source>
        <strain evidence="5">JXDWG</strain>
        <tissue evidence="5">Leaf</tissue>
    </source>
</reference>
<dbReference type="PANTHER" id="PTHR45927:SF9">
    <property type="entry name" value="FAMILY PROTEIN _ PEPTIDOGLYCAN-BINDING LYSM DOMAIN-CONTAINING PROTEIN, PUTATIVE-RELATED"/>
    <property type="match status" value="1"/>
</dbReference>
<keyword evidence="1" id="KW-1133">Transmembrane helix</keyword>
<dbReference type="InterPro" id="IPR000719">
    <property type="entry name" value="Prot_kinase_dom"/>
</dbReference>
<accession>A0AAP0F817</accession>
<dbReference type="PROSITE" id="PS51782">
    <property type="entry name" value="LYSM"/>
    <property type="match status" value="1"/>
</dbReference>
<evidence type="ECO:0000256" key="1">
    <source>
        <dbReference type="SAM" id="Phobius"/>
    </source>
</evidence>
<dbReference type="InterPro" id="IPR011009">
    <property type="entry name" value="Kinase-like_dom_sf"/>
</dbReference>
<sequence length="616" mass="68818">MVNSMHKHYLISCALTLICVTKHIYSQQFYDYTNCTSQQSQVIPGSNYHCNGAENISSCDAFIVYRAQQSFDTLSAISNLFNANETQLFSVNNLSESSSRGFYHGREIIVPVNCLCNGRYSQAILKYNYSSKSASLSRIACEVYEGLVKAQTLAEENSKTEGEISVPLRCACPNKIDRSNGVQFLVTYPILESDNTALIGRKFGVPEMKILDANSLEFDATIFPQTTLVIPTEKIPALVSEFNSPPVPTSTIPLEKLEPDTSSKRSLQVRIGVSLGITVLIVVAAFGIGIHYRRKWHPERFQQLSTRSSTASSFSPDLIDGMSKLKQSLISFSLEELQIATRNFCESLAISSSVYNGKIRGSHMTIEKMDSVKTAQCIIDILTRINHLNIVKLEGFCYGSMPYLIYKFAENGCLRDCLSNVEKAREFKWKMRAQIAFDVAVGLHYIHYCTRPSYFHRNINSRNIMITADWRAEISGFRWVKTLSSSEVENADMNWYEPQVVGNEGYLAPEYFFHGLASPKVDVFAFGVVLLELLSAKEAVVDGGMLKDSVGFLQDGFGGSPECLDKLKEFMDPALDEDYQLGNALCLALLAIGCLEEDPRNRPTMNDVLKTLSRIV</sequence>
<dbReference type="Gene3D" id="3.30.200.20">
    <property type="entry name" value="Phosphorylase Kinase, domain 1"/>
    <property type="match status" value="1"/>
</dbReference>
<dbReference type="SUPFAM" id="SSF56112">
    <property type="entry name" value="Protein kinase-like (PK-like)"/>
    <property type="match status" value="1"/>
</dbReference>
<evidence type="ECO:0000313" key="6">
    <source>
        <dbReference type="Proteomes" id="UP001419268"/>
    </source>
</evidence>
<keyword evidence="6" id="KW-1185">Reference proteome</keyword>
<dbReference type="EMBL" id="JBBNAG010000009">
    <property type="protein sequence ID" value="KAK9104328.1"/>
    <property type="molecule type" value="Genomic_DNA"/>
</dbReference>
<keyword evidence="2" id="KW-0732">Signal</keyword>
<gene>
    <name evidence="5" type="ORF">Scep_021172</name>
</gene>
<dbReference type="Pfam" id="PF07714">
    <property type="entry name" value="PK_Tyr_Ser-Thr"/>
    <property type="match status" value="1"/>
</dbReference>
<dbReference type="AlphaFoldDB" id="A0AAP0F817"/>
<feature type="transmembrane region" description="Helical" evidence="1">
    <location>
        <begin position="271"/>
        <end position="292"/>
    </location>
</feature>
<dbReference type="Gene3D" id="1.10.510.10">
    <property type="entry name" value="Transferase(Phosphotransferase) domain 1"/>
    <property type="match status" value="1"/>
</dbReference>
<evidence type="ECO:0000259" key="3">
    <source>
        <dbReference type="PROSITE" id="PS50011"/>
    </source>
</evidence>
<evidence type="ECO:0000313" key="5">
    <source>
        <dbReference type="EMBL" id="KAK9104328.1"/>
    </source>
</evidence>
<dbReference type="Proteomes" id="UP001419268">
    <property type="component" value="Unassembled WGS sequence"/>
</dbReference>
<dbReference type="PANTHER" id="PTHR45927">
    <property type="entry name" value="LYSM-DOMAIN RECEPTOR-LIKE KINASE-RELATED"/>
    <property type="match status" value="1"/>
</dbReference>
<comment type="caution">
    <text evidence="5">The sequence shown here is derived from an EMBL/GenBank/DDBJ whole genome shotgun (WGS) entry which is preliminary data.</text>
</comment>
<dbReference type="Pfam" id="PF23446">
    <property type="entry name" value="LysM1_NFP_LYK"/>
    <property type="match status" value="1"/>
</dbReference>
<protein>
    <submittedName>
        <fullName evidence="5">Uncharacterized protein</fullName>
    </submittedName>
</protein>
<dbReference type="InterPro" id="IPR018392">
    <property type="entry name" value="LysM"/>
</dbReference>
<dbReference type="InterPro" id="IPR001245">
    <property type="entry name" value="Ser-Thr/Tyr_kinase_cat_dom"/>
</dbReference>
<name>A0AAP0F817_9MAGN</name>
<dbReference type="InterPro" id="IPR052611">
    <property type="entry name" value="Plant_RLK_LysM"/>
</dbReference>
<dbReference type="InterPro" id="IPR056561">
    <property type="entry name" value="NFP_LYK_LysM1"/>
</dbReference>
<evidence type="ECO:0000259" key="4">
    <source>
        <dbReference type="PROSITE" id="PS51782"/>
    </source>
</evidence>
<feature type="domain" description="LysM" evidence="4">
    <location>
        <begin position="186"/>
        <end position="230"/>
    </location>
</feature>
<proteinExistence type="predicted"/>
<dbReference type="InterPro" id="IPR056563">
    <property type="entry name" value="LysM3_LYK4_5"/>
</dbReference>
<feature type="domain" description="Protein kinase" evidence="3">
    <location>
        <begin position="277"/>
        <end position="615"/>
    </location>
</feature>